<dbReference type="InterPro" id="IPR004090">
    <property type="entry name" value="Chemotax_Me-accpt_rcpt"/>
</dbReference>
<dbReference type="Pfam" id="PF00015">
    <property type="entry name" value="MCPsignal"/>
    <property type="match status" value="1"/>
</dbReference>
<feature type="domain" description="Methyl-accepting transducer" evidence="6">
    <location>
        <begin position="431"/>
        <end position="667"/>
    </location>
</feature>
<comment type="similarity">
    <text evidence="3">Belongs to the methyl-accepting chemotaxis (MCP) protein family.</text>
</comment>
<dbReference type="GeneID" id="28541259"/>
<dbReference type="CDD" id="cd06225">
    <property type="entry name" value="HAMP"/>
    <property type="match status" value="1"/>
</dbReference>
<dbReference type="KEGG" id="awd:AWOD_I_1697"/>
<dbReference type="OrthoDB" id="2489132at2"/>
<dbReference type="SMART" id="SM00304">
    <property type="entry name" value="HAMP"/>
    <property type="match status" value="1"/>
</dbReference>
<keyword evidence="5" id="KW-0812">Transmembrane</keyword>
<dbReference type="PANTHER" id="PTHR32089:SF120">
    <property type="entry name" value="METHYL-ACCEPTING CHEMOTAXIS PROTEIN TLPQ"/>
    <property type="match status" value="1"/>
</dbReference>
<gene>
    <name evidence="8" type="ORF">AWOD_I_1697</name>
</gene>
<dbReference type="PROSITE" id="PS50885">
    <property type="entry name" value="HAMP"/>
    <property type="match status" value="1"/>
</dbReference>
<keyword evidence="2 4" id="KW-0807">Transducer</keyword>
<dbReference type="STRING" id="80852.AWOD_I_1697"/>
<evidence type="ECO:0000256" key="5">
    <source>
        <dbReference type="SAM" id="Phobius"/>
    </source>
</evidence>
<dbReference type="HOGENOM" id="CLU_000445_107_19_6"/>
<dbReference type="Pfam" id="PF00672">
    <property type="entry name" value="HAMP"/>
    <property type="match status" value="1"/>
</dbReference>
<dbReference type="CDD" id="cd11386">
    <property type="entry name" value="MCP_signal"/>
    <property type="match status" value="1"/>
</dbReference>
<dbReference type="GO" id="GO:0006935">
    <property type="term" value="P:chemotaxis"/>
    <property type="evidence" value="ECO:0007669"/>
    <property type="project" value="InterPro"/>
</dbReference>
<dbReference type="FunFam" id="1.10.287.950:FF:000001">
    <property type="entry name" value="Methyl-accepting chemotaxis sensory transducer"/>
    <property type="match status" value="1"/>
</dbReference>
<dbReference type="GO" id="GO:0004888">
    <property type="term" value="F:transmembrane signaling receptor activity"/>
    <property type="evidence" value="ECO:0007669"/>
    <property type="project" value="InterPro"/>
</dbReference>
<feature type="transmembrane region" description="Helical" evidence="5">
    <location>
        <begin position="348"/>
        <end position="370"/>
    </location>
</feature>
<dbReference type="SUPFAM" id="SSF58104">
    <property type="entry name" value="Methyl-accepting chemotaxis protein (MCP) signaling domain"/>
    <property type="match status" value="1"/>
</dbReference>
<reference evidence="9" key="1">
    <citation type="submission" date="2014-09" db="EMBL/GenBank/DDBJ databases">
        <authorList>
            <person name="Hjerde E."/>
        </authorList>
    </citation>
    <scope>NUCLEOTIDE SEQUENCE [LARGE SCALE GENOMIC DNA]</scope>
    <source>
        <strain evidence="9">06/09/139</strain>
    </source>
</reference>
<sequence>MQSLSLQWKITLAAAIGLFLLTSSLIGFSIFSSLDNQAVVQKKMSDSVIHQTQARLISEAKNQSKQIQKYLDEAIYRAEMLTESALFFRQSAEDTFMDSSDLRQSLSDMLKRPVEKYENIYGTYSVYKQDSLDGEDFNYHNAEYVSSNEVGRFAPYWFKSSNNEAKKRIFTEKELNGDGNYWFTCSLTENRLCIVDPFYYEGNGVRKLITSITLPLITEDETVGILGIDLDIDRLSYLVDEADKAIFEGNGAIYVVNRKGNIILSDQKNISFGDSLASLHSALSVLPTWLNQDKAQLLWSDNQDKLFVFVPIKLKTEYWGIIIEVDRTSVFTEVDELESVLIENGNEFLFMQVGAGLGLTFLVLTALWFATRQIVKPISVVAERLKDIASGEGDLTQRLVIQSKDEVGQLAHWFNAFLEKLQFTIKDVAQSSDELSNVAARSSVIASESKEGSDVQFKEVDMVATAVEELTQTASLVVDHSTLAADAAKQAESASKQGKELILTTESVIQSLVANMEKAVPVAQELESNSINITTILSVIEGISEQTNLLALNAAIEAARAGEQGRGFAVVADEVRQLASRTGDSVDEIRTVIEQLQSGTKSVVSAVTEGNTIALDGASTIKLSVESLQQISDAVVTIQDMNMQIVRAAEEQQAVSNEVNQSVSNIRDSSQKMLEQANLGEEVGLELSSLSTQQKELMSQFKV</sequence>
<accession>A0A090ITS5</accession>
<evidence type="ECO:0000313" key="9">
    <source>
        <dbReference type="Proteomes" id="UP000032427"/>
    </source>
</evidence>
<evidence type="ECO:0000259" key="6">
    <source>
        <dbReference type="PROSITE" id="PS50111"/>
    </source>
</evidence>
<protein>
    <submittedName>
        <fullName evidence="8">Methyl-accepting chemotaxis protein</fullName>
    </submittedName>
</protein>
<dbReference type="PRINTS" id="PR00260">
    <property type="entry name" value="CHEMTRNSDUCR"/>
</dbReference>
<dbReference type="Gene3D" id="1.10.287.950">
    <property type="entry name" value="Methyl-accepting chemotaxis protein"/>
    <property type="match status" value="1"/>
</dbReference>
<keyword evidence="5" id="KW-0472">Membrane</keyword>
<dbReference type="CDD" id="cd12913">
    <property type="entry name" value="PDC1_MCP_like"/>
    <property type="match status" value="1"/>
</dbReference>
<evidence type="ECO:0000313" key="8">
    <source>
        <dbReference type="EMBL" id="CED71765.1"/>
    </source>
</evidence>
<dbReference type="EMBL" id="LN554846">
    <property type="protein sequence ID" value="CED71765.1"/>
    <property type="molecule type" value="Genomic_DNA"/>
</dbReference>
<dbReference type="AlphaFoldDB" id="A0A090ITS5"/>
<evidence type="ECO:0000259" key="7">
    <source>
        <dbReference type="PROSITE" id="PS50885"/>
    </source>
</evidence>
<dbReference type="Pfam" id="PF22673">
    <property type="entry name" value="MCP-like_PDC_1"/>
    <property type="match status" value="1"/>
</dbReference>
<evidence type="ECO:0000256" key="4">
    <source>
        <dbReference type="PROSITE-ProRule" id="PRU00284"/>
    </source>
</evidence>
<evidence type="ECO:0000256" key="2">
    <source>
        <dbReference type="ARBA" id="ARBA00023224"/>
    </source>
</evidence>
<comment type="subcellular location">
    <subcellularLocation>
        <location evidence="1">Membrane</location>
    </subcellularLocation>
</comment>
<dbReference type="Gene3D" id="3.30.450.20">
    <property type="entry name" value="PAS domain"/>
    <property type="match status" value="1"/>
</dbReference>
<evidence type="ECO:0000256" key="3">
    <source>
        <dbReference type="ARBA" id="ARBA00029447"/>
    </source>
</evidence>
<dbReference type="PROSITE" id="PS50111">
    <property type="entry name" value="CHEMOTAXIS_TRANSDUC_2"/>
    <property type="match status" value="1"/>
</dbReference>
<organism evidence="8 9">
    <name type="scientific">Aliivibrio wodanis</name>
    <dbReference type="NCBI Taxonomy" id="80852"/>
    <lineage>
        <taxon>Bacteria</taxon>
        <taxon>Pseudomonadati</taxon>
        <taxon>Pseudomonadota</taxon>
        <taxon>Gammaproteobacteria</taxon>
        <taxon>Vibrionales</taxon>
        <taxon>Vibrionaceae</taxon>
        <taxon>Aliivibrio</taxon>
    </lineage>
</organism>
<dbReference type="SMART" id="SM00283">
    <property type="entry name" value="MA"/>
    <property type="match status" value="1"/>
</dbReference>
<feature type="transmembrane region" description="Helical" evidence="5">
    <location>
        <begin position="12"/>
        <end position="34"/>
    </location>
</feature>
<dbReference type="Proteomes" id="UP000032427">
    <property type="component" value="Chromosome 1"/>
</dbReference>
<name>A0A090ITS5_9GAMM</name>
<dbReference type="GO" id="GO:0016020">
    <property type="term" value="C:membrane"/>
    <property type="evidence" value="ECO:0007669"/>
    <property type="project" value="UniProtKB-SubCell"/>
</dbReference>
<dbReference type="InterPro" id="IPR004089">
    <property type="entry name" value="MCPsignal_dom"/>
</dbReference>
<dbReference type="PANTHER" id="PTHR32089">
    <property type="entry name" value="METHYL-ACCEPTING CHEMOTAXIS PROTEIN MCPB"/>
    <property type="match status" value="1"/>
</dbReference>
<dbReference type="InterPro" id="IPR003660">
    <property type="entry name" value="HAMP_dom"/>
</dbReference>
<dbReference type="CDD" id="cd18774">
    <property type="entry name" value="PDC2_HK_sensor"/>
    <property type="match status" value="1"/>
</dbReference>
<keyword evidence="9" id="KW-1185">Reference proteome</keyword>
<evidence type="ECO:0000256" key="1">
    <source>
        <dbReference type="ARBA" id="ARBA00004370"/>
    </source>
</evidence>
<proteinExistence type="inferred from homology"/>
<keyword evidence="5" id="KW-1133">Transmembrane helix</keyword>
<dbReference type="GO" id="GO:0007165">
    <property type="term" value="P:signal transduction"/>
    <property type="evidence" value="ECO:0007669"/>
    <property type="project" value="UniProtKB-KW"/>
</dbReference>
<dbReference type="PATRIC" id="fig|80852.17.peg.1750"/>
<feature type="domain" description="HAMP" evidence="7">
    <location>
        <begin position="372"/>
        <end position="426"/>
    </location>
</feature>